<dbReference type="Proteomes" id="UP001151760">
    <property type="component" value="Unassembled WGS sequence"/>
</dbReference>
<evidence type="ECO:0000313" key="1">
    <source>
        <dbReference type="EMBL" id="GJS84329.1"/>
    </source>
</evidence>
<dbReference type="EMBL" id="BQNB010010965">
    <property type="protein sequence ID" value="GJS84329.1"/>
    <property type="molecule type" value="Genomic_DNA"/>
</dbReference>
<gene>
    <name evidence="1" type="ORF">Tco_0750870</name>
</gene>
<name>A0ABQ4Z2G5_9ASTR</name>
<reference evidence="1" key="1">
    <citation type="journal article" date="2022" name="Int. J. Mol. Sci.">
        <title>Draft Genome of Tanacetum Coccineum: Genomic Comparison of Closely Related Tanacetum-Family Plants.</title>
        <authorList>
            <person name="Yamashiro T."/>
            <person name="Shiraishi A."/>
            <person name="Nakayama K."/>
            <person name="Satake H."/>
        </authorList>
    </citation>
    <scope>NUCLEOTIDE SEQUENCE</scope>
</reference>
<keyword evidence="2" id="KW-1185">Reference proteome</keyword>
<accession>A0ABQ4Z2G5</accession>
<comment type="caution">
    <text evidence="1">The sequence shown here is derived from an EMBL/GenBank/DDBJ whole genome shotgun (WGS) entry which is preliminary data.</text>
</comment>
<organism evidence="1 2">
    <name type="scientific">Tanacetum coccineum</name>
    <dbReference type="NCBI Taxonomy" id="301880"/>
    <lineage>
        <taxon>Eukaryota</taxon>
        <taxon>Viridiplantae</taxon>
        <taxon>Streptophyta</taxon>
        <taxon>Embryophyta</taxon>
        <taxon>Tracheophyta</taxon>
        <taxon>Spermatophyta</taxon>
        <taxon>Magnoliopsida</taxon>
        <taxon>eudicotyledons</taxon>
        <taxon>Gunneridae</taxon>
        <taxon>Pentapetalae</taxon>
        <taxon>asterids</taxon>
        <taxon>campanulids</taxon>
        <taxon>Asterales</taxon>
        <taxon>Asteraceae</taxon>
        <taxon>Asteroideae</taxon>
        <taxon>Anthemideae</taxon>
        <taxon>Anthemidinae</taxon>
        <taxon>Tanacetum</taxon>
    </lineage>
</organism>
<proteinExistence type="predicted"/>
<evidence type="ECO:0000313" key="2">
    <source>
        <dbReference type="Proteomes" id="UP001151760"/>
    </source>
</evidence>
<protein>
    <submittedName>
        <fullName evidence="1">Uncharacterized protein</fullName>
    </submittedName>
</protein>
<reference evidence="1" key="2">
    <citation type="submission" date="2022-01" db="EMBL/GenBank/DDBJ databases">
        <authorList>
            <person name="Yamashiro T."/>
            <person name="Shiraishi A."/>
            <person name="Satake H."/>
            <person name="Nakayama K."/>
        </authorList>
    </citation>
    <scope>NUCLEOTIDE SEQUENCE</scope>
</reference>
<sequence>MHDDLTYAMLHDMKMKKFNLEANYALNLSIKLSSFDDTFDITDDPEEYKKETDVKVGNIFDNKKALDLAIRLKALDDGYQFLSDRSALERHATIALGVQNEFLLAFHVVCCRHLMMNLSLRRKKTKGLFWKICKAYTTEEFSTEMSNLQDVQPDAYHKLCEAGQEHIDH</sequence>